<dbReference type="RefSeq" id="WP_061924858.1">
    <property type="nucleotide sequence ID" value="NZ_JBEYBH010000002.1"/>
</dbReference>
<evidence type="ECO:0000256" key="2">
    <source>
        <dbReference type="SAM" id="Phobius"/>
    </source>
</evidence>
<feature type="transmembrane region" description="Helical" evidence="2">
    <location>
        <begin position="73"/>
        <end position="90"/>
    </location>
</feature>
<dbReference type="PANTHER" id="PTHR40761:SF1">
    <property type="entry name" value="CONSERVED INTEGRAL MEMBRANE ALANINE VALINE AND LEUCINE RICH PROTEIN-RELATED"/>
    <property type="match status" value="1"/>
</dbReference>
<keyword evidence="4" id="KW-1185">Reference proteome</keyword>
<evidence type="ECO:0000313" key="3">
    <source>
        <dbReference type="EMBL" id="KUN82451.1"/>
    </source>
</evidence>
<dbReference type="EMBL" id="LMWX01000037">
    <property type="protein sequence ID" value="KUN82451.1"/>
    <property type="molecule type" value="Genomic_DNA"/>
</dbReference>
<feature type="transmembrane region" description="Helical" evidence="2">
    <location>
        <begin position="43"/>
        <end position="61"/>
    </location>
</feature>
<evidence type="ECO:0000313" key="4">
    <source>
        <dbReference type="Proteomes" id="UP000053024"/>
    </source>
</evidence>
<keyword evidence="2" id="KW-1133">Transmembrane helix</keyword>
<feature type="transmembrane region" description="Helical" evidence="2">
    <location>
        <begin position="161"/>
        <end position="179"/>
    </location>
</feature>
<accession>A0A124I341</accession>
<dbReference type="SUPFAM" id="SSF103481">
    <property type="entry name" value="Multidrug resistance efflux transporter EmrE"/>
    <property type="match status" value="1"/>
</dbReference>
<feature type="transmembrane region" description="Helical" evidence="2">
    <location>
        <begin position="102"/>
        <end position="122"/>
    </location>
</feature>
<keyword evidence="2" id="KW-0472">Membrane</keyword>
<dbReference type="STRING" id="285568.AQJ66_21745"/>
<evidence type="ECO:0000256" key="1">
    <source>
        <dbReference type="SAM" id="MobiDB-lite"/>
    </source>
</evidence>
<sequence>MLSAFLAVPAAACNALASALQRKAAREEPAGDNLSLRLVWHLLHRPVWFGGFLSIVAAFLLQATALGTGRISVVQPLLTLELPAALVLAARLLGKPLGRREWGASAVMAAGVAGLIAALGPSGGRASSVPGTDWLIGGGVNVALVVAGVVWARGVSGTRRAAVLGVTTGCAFALTAALMKGMTTVFSHGLAALFTRWQLWAMVAAGASAMFLLQSTMHAGPLLVTQPGLTMADPVVAVLWGTLVLGETVRGGLFVLVAVAAAAAVMVLSRSPLLSGAANGRRTPTRCRRGGRNAGCEGRMRTPARALSGRVRAPSSGPEEPTRTKP</sequence>
<reference evidence="3 4" key="1">
    <citation type="submission" date="2015-10" db="EMBL/GenBank/DDBJ databases">
        <title>Draft genome sequence of Streptomyces bungoensis DSM 41781, type strain for the species Streptomyces bungoensis.</title>
        <authorList>
            <person name="Ruckert C."/>
            <person name="Winkler A."/>
            <person name="Kalinowski J."/>
            <person name="Kampfer P."/>
            <person name="Glaeser S."/>
        </authorList>
    </citation>
    <scope>NUCLEOTIDE SEQUENCE [LARGE SCALE GENOMIC DNA]</scope>
    <source>
        <strain evidence="3 4">DSM 41781</strain>
    </source>
</reference>
<organism evidence="3 4">
    <name type="scientific">Streptomyces bungoensis</name>
    <dbReference type="NCBI Taxonomy" id="285568"/>
    <lineage>
        <taxon>Bacteria</taxon>
        <taxon>Bacillati</taxon>
        <taxon>Actinomycetota</taxon>
        <taxon>Actinomycetes</taxon>
        <taxon>Kitasatosporales</taxon>
        <taxon>Streptomycetaceae</taxon>
        <taxon>Streptomyces</taxon>
    </lineage>
</organism>
<dbReference type="InterPro" id="IPR037185">
    <property type="entry name" value="EmrE-like"/>
</dbReference>
<feature type="transmembrane region" description="Helical" evidence="2">
    <location>
        <begin position="199"/>
        <end position="217"/>
    </location>
</feature>
<keyword evidence="2" id="KW-0812">Transmembrane</keyword>
<feature type="region of interest" description="Disordered" evidence="1">
    <location>
        <begin position="277"/>
        <end position="326"/>
    </location>
</feature>
<feature type="transmembrane region" description="Helical" evidence="2">
    <location>
        <begin position="134"/>
        <end position="155"/>
    </location>
</feature>
<dbReference type="Gene3D" id="1.10.3730.20">
    <property type="match status" value="1"/>
</dbReference>
<name>A0A124I341_9ACTN</name>
<gene>
    <name evidence="3" type="ORF">AQJ66_21745</name>
</gene>
<proteinExistence type="predicted"/>
<feature type="transmembrane region" description="Helical" evidence="2">
    <location>
        <begin position="237"/>
        <end position="268"/>
    </location>
</feature>
<protein>
    <submittedName>
        <fullName evidence="3">Uncharacterized protein</fullName>
    </submittedName>
</protein>
<dbReference type="OrthoDB" id="3822427at2"/>
<comment type="caution">
    <text evidence="3">The sequence shown here is derived from an EMBL/GenBank/DDBJ whole genome shotgun (WGS) entry which is preliminary data.</text>
</comment>
<dbReference type="NCBIfam" id="NF038012">
    <property type="entry name" value="DMT_1"/>
    <property type="match status" value="1"/>
</dbReference>
<dbReference type="Proteomes" id="UP000053024">
    <property type="component" value="Unassembled WGS sequence"/>
</dbReference>
<dbReference type="PANTHER" id="PTHR40761">
    <property type="entry name" value="CONSERVED INTEGRAL MEMBRANE ALANINE VALINE AND LEUCINE RICH PROTEIN-RELATED"/>
    <property type="match status" value="1"/>
</dbReference>
<dbReference type="AlphaFoldDB" id="A0A124I341"/>